<dbReference type="Pfam" id="PF02311">
    <property type="entry name" value="AraC_binding"/>
    <property type="match status" value="1"/>
</dbReference>
<dbReference type="RefSeq" id="WP_037161912.1">
    <property type="nucleotide sequence ID" value="NZ_CAJXID010000023.1"/>
</dbReference>
<organism evidence="6 7">
    <name type="scientific">Pseudorhizobium pelagicum</name>
    <dbReference type="NCBI Taxonomy" id="1509405"/>
    <lineage>
        <taxon>Bacteria</taxon>
        <taxon>Pseudomonadati</taxon>
        <taxon>Pseudomonadota</taxon>
        <taxon>Alphaproteobacteria</taxon>
        <taxon>Hyphomicrobiales</taxon>
        <taxon>Rhizobiaceae</taxon>
        <taxon>Rhizobium/Agrobacterium group</taxon>
        <taxon>Pseudorhizobium</taxon>
    </lineage>
</organism>
<accession>A0A922NZX7</accession>
<dbReference type="EMBL" id="JOKJ01000005">
    <property type="protein sequence ID" value="KEQ09802.1"/>
    <property type="molecule type" value="Genomic_DNA"/>
</dbReference>
<dbReference type="InterPro" id="IPR018062">
    <property type="entry name" value="HTH_AraC-typ_CS"/>
</dbReference>
<dbReference type="InterPro" id="IPR018060">
    <property type="entry name" value="HTH_AraC"/>
</dbReference>
<dbReference type="Proteomes" id="UP000052167">
    <property type="component" value="Unassembled WGS sequence"/>
</dbReference>
<keyword evidence="1" id="KW-0678">Repressor</keyword>
<evidence type="ECO:0000256" key="2">
    <source>
        <dbReference type="ARBA" id="ARBA00023015"/>
    </source>
</evidence>
<keyword evidence="3" id="KW-0238">DNA-binding</keyword>
<dbReference type="Pfam" id="PF12833">
    <property type="entry name" value="HTH_18"/>
    <property type="match status" value="1"/>
</dbReference>
<proteinExistence type="predicted"/>
<dbReference type="SUPFAM" id="SSF46689">
    <property type="entry name" value="Homeodomain-like"/>
    <property type="match status" value="1"/>
</dbReference>
<reference evidence="6 7" key="1">
    <citation type="submission" date="2014-06" db="EMBL/GenBank/DDBJ databases">
        <title>Rhizobium pelagicum/R2-400B4.</title>
        <authorList>
            <person name="Kimes N.E."/>
            <person name="Lopez-Perez M."/>
        </authorList>
    </citation>
    <scope>NUCLEOTIDE SEQUENCE [LARGE SCALE GENOMIC DNA]</scope>
    <source>
        <strain evidence="6 7">R2-400B4</strain>
    </source>
</reference>
<dbReference type="SMART" id="SM00342">
    <property type="entry name" value="HTH_ARAC"/>
    <property type="match status" value="1"/>
</dbReference>
<feature type="domain" description="HTH araC/xylS-type" evidence="5">
    <location>
        <begin position="156"/>
        <end position="253"/>
    </location>
</feature>
<dbReference type="FunFam" id="1.10.10.60:FF:000132">
    <property type="entry name" value="AraC family transcriptional regulator"/>
    <property type="match status" value="1"/>
</dbReference>
<dbReference type="PANTHER" id="PTHR11019:SF190">
    <property type="entry name" value="ARAC-FAMILY REGULATORY PROTEIN"/>
    <property type="match status" value="1"/>
</dbReference>
<keyword evidence="4" id="KW-0804">Transcription</keyword>
<dbReference type="OrthoDB" id="9804543at2"/>
<evidence type="ECO:0000256" key="4">
    <source>
        <dbReference type="ARBA" id="ARBA00023163"/>
    </source>
</evidence>
<sequence>MKTEIPPGETPSPLSFRTESYEAGSVFKERRQPWCKVGYAVKGVVEAKVEGRRFLCPPHYATWIPADALHACHTRENVKFVSIYIDRALCTNMPERPCTLALSPLIKAILADFADRGITVPETDADRRLAFVLVDQLLKAPRRESFLPISDDELLRPVINALQANASDRKSLAEWARSLGTTEKTLSRRFQGQLGISFNEWRQRLKLVASLSLIEDGKSVQSIANELGYSSASAFIAMFRRQTGTSPTHLATMTTSQSVSNPEG</sequence>
<dbReference type="InterPro" id="IPR003313">
    <property type="entry name" value="AraC-bd"/>
</dbReference>
<evidence type="ECO:0000256" key="3">
    <source>
        <dbReference type="ARBA" id="ARBA00023125"/>
    </source>
</evidence>
<comment type="caution">
    <text evidence="6">The sequence shown here is derived from an EMBL/GenBank/DDBJ whole genome shotgun (WGS) entry which is preliminary data.</text>
</comment>
<gene>
    <name evidence="6" type="ORF">GV68_20830</name>
</gene>
<dbReference type="InterPro" id="IPR011051">
    <property type="entry name" value="RmlC_Cupin_sf"/>
</dbReference>
<evidence type="ECO:0000313" key="7">
    <source>
        <dbReference type="Proteomes" id="UP000052167"/>
    </source>
</evidence>
<dbReference type="CDD" id="cd06124">
    <property type="entry name" value="cupin_NimR-like_N"/>
    <property type="match status" value="1"/>
</dbReference>
<name>A0A922NZX7_9HYPH</name>
<keyword evidence="2" id="KW-0805">Transcription regulation</keyword>
<dbReference type="GO" id="GO:0043565">
    <property type="term" value="F:sequence-specific DNA binding"/>
    <property type="evidence" value="ECO:0007669"/>
    <property type="project" value="InterPro"/>
</dbReference>
<dbReference type="Gene3D" id="1.10.10.60">
    <property type="entry name" value="Homeodomain-like"/>
    <property type="match status" value="1"/>
</dbReference>
<dbReference type="AlphaFoldDB" id="A0A922NZX7"/>
<keyword evidence="7" id="KW-1185">Reference proteome</keyword>
<dbReference type="GO" id="GO:0003700">
    <property type="term" value="F:DNA-binding transcription factor activity"/>
    <property type="evidence" value="ECO:0007669"/>
    <property type="project" value="InterPro"/>
</dbReference>
<dbReference type="InterPro" id="IPR009057">
    <property type="entry name" value="Homeodomain-like_sf"/>
</dbReference>
<dbReference type="PANTHER" id="PTHR11019">
    <property type="entry name" value="HTH-TYPE TRANSCRIPTIONAL REGULATOR NIMR"/>
    <property type="match status" value="1"/>
</dbReference>
<dbReference type="PROSITE" id="PS01124">
    <property type="entry name" value="HTH_ARAC_FAMILY_2"/>
    <property type="match status" value="1"/>
</dbReference>
<dbReference type="PROSITE" id="PS00041">
    <property type="entry name" value="HTH_ARAC_FAMILY_1"/>
    <property type="match status" value="1"/>
</dbReference>
<protein>
    <submittedName>
        <fullName evidence="6">AraC family transcriptional regulator</fullName>
    </submittedName>
</protein>
<evidence type="ECO:0000256" key="1">
    <source>
        <dbReference type="ARBA" id="ARBA00022491"/>
    </source>
</evidence>
<dbReference type="SUPFAM" id="SSF51182">
    <property type="entry name" value="RmlC-like cupins"/>
    <property type="match status" value="1"/>
</dbReference>
<evidence type="ECO:0000259" key="5">
    <source>
        <dbReference type="PROSITE" id="PS01124"/>
    </source>
</evidence>
<evidence type="ECO:0000313" key="6">
    <source>
        <dbReference type="EMBL" id="KEQ09802.1"/>
    </source>
</evidence>